<keyword evidence="3" id="KW-1185">Reference proteome</keyword>
<dbReference type="EMBL" id="ACVQ01000018">
    <property type="protein sequence ID" value="EET79764.1"/>
    <property type="molecule type" value="Genomic_DNA"/>
</dbReference>
<protein>
    <submittedName>
        <fullName evidence="2">Uncharacterized protein</fullName>
    </submittedName>
</protein>
<evidence type="ECO:0000313" key="3">
    <source>
        <dbReference type="Proteomes" id="UP000003107"/>
    </source>
</evidence>
<comment type="caution">
    <text evidence="2">The sequence shown here is derived from an EMBL/GenBank/DDBJ whole genome shotgun (WGS) entry which is preliminary data.</text>
</comment>
<feature type="region of interest" description="Disordered" evidence="1">
    <location>
        <begin position="23"/>
        <end position="45"/>
    </location>
</feature>
<organism evidence="2 3">
    <name type="scientific">Campylobacter showae RM3277</name>
    <dbReference type="NCBI Taxonomy" id="553219"/>
    <lineage>
        <taxon>Bacteria</taxon>
        <taxon>Pseudomonadati</taxon>
        <taxon>Campylobacterota</taxon>
        <taxon>Epsilonproteobacteria</taxon>
        <taxon>Campylobacterales</taxon>
        <taxon>Campylobacteraceae</taxon>
        <taxon>Campylobacter</taxon>
    </lineage>
</organism>
<name>C6RG69_9BACT</name>
<evidence type="ECO:0000313" key="2">
    <source>
        <dbReference type="EMBL" id="EET79764.1"/>
    </source>
</evidence>
<sequence length="45" mass="5110">MSQARNNKQILKAAVLKFKAKYPSKSKNQSVKFKLSRPSPKQSCD</sequence>
<dbReference type="Proteomes" id="UP000003107">
    <property type="component" value="Unassembled WGS sequence"/>
</dbReference>
<accession>C6RG69</accession>
<dbReference type="AlphaFoldDB" id="C6RG69"/>
<evidence type="ECO:0000256" key="1">
    <source>
        <dbReference type="SAM" id="MobiDB-lite"/>
    </source>
</evidence>
<reference evidence="2 3" key="1">
    <citation type="submission" date="2009-07" db="EMBL/GenBank/DDBJ databases">
        <authorList>
            <person name="Madupu R."/>
            <person name="Sebastian Y."/>
            <person name="Durkin A.S."/>
            <person name="Torralba M."/>
            <person name="Methe B."/>
            <person name="Sutton G.G."/>
            <person name="Strausberg R.L."/>
            <person name="Nelson K.E."/>
        </authorList>
    </citation>
    <scope>NUCLEOTIDE SEQUENCE [LARGE SCALE GENOMIC DNA]</scope>
    <source>
        <strain evidence="2 3">RM3277</strain>
    </source>
</reference>
<gene>
    <name evidence="2" type="ORF">CAMSH0001_2333</name>
</gene>
<proteinExistence type="predicted"/>